<dbReference type="GO" id="GO:0000049">
    <property type="term" value="F:tRNA binding"/>
    <property type="evidence" value="ECO:0007669"/>
    <property type="project" value="TreeGrafter"/>
</dbReference>
<evidence type="ECO:0000256" key="2">
    <source>
        <dbReference type="ARBA" id="ARBA00022840"/>
    </source>
</evidence>
<accession>A0A0M3QZK7</accession>
<evidence type="ECO:0000256" key="3">
    <source>
        <dbReference type="SAM" id="SignalP"/>
    </source>
</evidence>
<keyword evidence="2" id="KW-0067">ATP-binding</keyword>
<proteinExistence type="predicted"/>
<organism evidence="4 5">
    <name type="scientific">Drosophila busckii</name>
    <name type="common">Fruit fly</name>
    <dbReference type="NCBI Taxonomy" id="30019"/>
    <lineage>
        <taxon>Eukaryota</taxon>
        <taxon>Metazoa</taxon>
        <taxon>Ecdysozoa</taxon>
        <taxon>Arthropoda</taxon>
        <taxon>Hexapoda</taxon>
        <taxon>Insecta</taxon>
        <taxon>Pterygota</taxon>
        <taxon>Neoptera</taxon>
        <taxon>Endopterygota</taxon>
        <taxon>Diptera</taxon>
        <taxon>Brachycera</taxon>
        <taxon>Muscomorpha</taxon>
        <taxon>Ephydroidea</taxon>
        <taxon>Drosophilidae</taxon>
        <taxon>Drosophila</taxon>
    </lineage>
</organism>
<dbReference type="OrthoDB" id="9972657at2759"/>
<keyword evidence="1" id="KW-0547">Nucleotide-binding</keyword>
<gene>
    <name evidence="4" type="ORF">Dbus_chrXg1405</name>
</gene>
<dbReference type="OMA" id="HYYRSMR"/>
<name>A0A0M3QZK7_DROBS</name>
<dbReference type="InterPro" id="IPR027417">
    <property type="entry name" value="P-loop_NTPase"/>
</dbReference>
<dbReference type="AlphaFoldDB" id="A0A0M3QZK7"/>
<protein>
    <submittedName>
        <fullName evidence="4">CG12788</fullName>
    </submittedName>
</protein>
<dbReference type="Pfam" id="PF08433">
    <property type="entry name" value="KTI12"/>
    <property type="match status" value="1"/>
</dbReference>
<feature type="signal peptide" evidence="3">
    <location>
        <begin position="1"/>
        <end position="16"/>
    </location>
</feature>
<keyword evidence="3" id="KW-0732">Signal</keyword>
<dbReference type="SUPFAM" id="SSF52540">
    <property type="entry name" value="P-loop containing nucleoside triphosphate hydrolases"/>
    <property type="match status" value="1"/>
</dbReference>
<evidence type="ECO:0000256" key="1">
    <source>
        <dbReference type="ARBA" id="ARBA00022741"/>
    </source>
</evidence>
<dbReference type="GO" id="GO:0005524">
    <property type="term" value="F:ATP binding"/>
    <property type="evidence" value="ECO:0007669"/>
    <property type="project" value="UniProtKB-KW"/>
</dbReference>
<sequence length="283" mass="32956">MPRICLLALIGLPAAGKTTLSSWLLRHQQHLTDWNVLHLCYDDYFDMDRGTLENIDYRQQRSFIHKLLSQIIDTLRAGPHNLPDKLRYTKSTVNSGNYLLVCDDNHYYRSMRFKIYQLCRSKGCIYSQIYINRSLEQCLLANKLRGAAVPEAVIRQMHNRIEAPSEQECNSLTLCNADFDATSSIIYKFIISLLQKPIEPKALPSTQLKQPQLQSLTHQLDLLLRTRIQFQMRNTPTNLSKETRSSCLNEQRKEILTQFRQDQCSQQLVMNQIDLAYYVNLLN</sequence>
<dbReference type="InterPro" id="IPR013641">
    <property type="entry name" value="KTI12/PSTK"/>
</dbReference>
<dbReference type="EMBL" id="CP012528">
    <property type="protein sequence ID" value="ALC49549.1"/>
    <property type="molecule type" value="Genomic_DNA"/>
</dbReference>
<reference evidence="4 5" key="1">
    <citation type="submission" date="2015-08" db="EMBL/GenBank/DDBJ databases">
        <title>Ancestral chromatin configuration constrains chromatin evolution on differentiating sex chromosomes in Drosophila.</title>
        <authorList>
            <person name="Zhou Q."/>
            <person name="Bachtrog D."/>
        </authorList>
    </citation>
    <scope>NUCLEOTIDE SEQUENCE [LARGE SCALE GENOMIC DNA]</scope>
    <source>
        <tissue evidence="4">Whole larvae</tissue>
    </source>
</reference>
<feature type="chain" id="PRO_5005788189" evidence="3">
    <location>
        <begin position="17"/>
        <end position="283"/>
    </location>
</feature>
<dbReference type="SMR" id="A0A0M3QZK7"/>
<dbReference type="Gene3D" id="3.40.50.300">
    <property type="entry name" value="P-loop containing nucleotide triphosphate hydrolases"/>
    <property type="match status" value="1"/>
</dbReference>
<keyword evidence="5" id="KW-1185">Reference proteome</keyword>
<dbReference type="STRING" id="30019.A0A0M3QZK7"/>
<dbReference type="InterPro" id="IPR052648">
    <property type="entry name" value="Ser-tRNA(Sec)_kinase"/>
</dbReference>
<evidence type="ECO:0000313" key="4">
    <source>
        <dbReference type="EMBL" id="ALC49549.1"/>
    </source>
</evidence>
<dbReference type="PANTHER" id="PTHR20873">
    <property type="entry name" value="L-SERYL-TRNA(SEC) KINASE"/>
    <property type="match status" value="1"/>
</dbReference>
<dbReference type="Proteomes" id="UP000494163">
    <property type="component" value="Chromosome X"/>
</dbReference>
<dbReference type="GO" id="GO:0016301">
    <property type="term" value="F:kinase activity"/>
    <property type="evidence" value="ECO:0007669"/>
    <property type="project" value="TreeGrafter"/>
</dbReference>
<evidence type="ECO:0000313" key="5">
    <source>
        <dbReference type="Proteomes" id="UP000494163"/>
    </source>
</evidence>
<dbReference type="PANTHER" id="PTHR20873:SF0">
    <property type="entry name" value="L-SERYL-TRNA(SEC) KINASE"/>
    <property type="match status" value="1"/>
</dbReference>